<protein>
    <submittedName>
        <fullName evidence="2">Uncharacterized protein</fullName>
    </submittedName>
</protein>
<dbReference type="Proteomes" id="UP001221898">
    <property type="component" value="Unassembled WGS sequence"/>
</dbReference>
<proteinExistence type="predicted"/>
<comment type="caution">
    <text evidence="2">The sequence shown here is derived from an EMBL/GenBank/DDBJ whole genome shotgun (WGS) entry which is preliminary data.</text>
</comment>
<accession>A0AAD7SEX8</accession>
<sequence>MDRLGARRPVCTVNRQHRFPLPLQSAASNRLPPLASRPLCRGSNGPPTTPRARPAVGEVLDGRSLSAWPQTRRGLWRSAEVGAPLNGFAPPVCENAVRGRVSLLDQAFAAVQGSAHSVLLSARSPHASPNRVHPVSHAASITC</sequence>
<feature type="region of interest" description="Disordered" evidence="1">
    <location>
        <begin position="34"/>
        <end position="54"/>
    </location>
</feature>
<dbReference type="AlphaFoldDB" id="A0AAD7SEX8"/>
<name>A0AAD7SEX8_9TELE</name>
<organism evidence="2 3">
    <name type="scientific">Aldrovandia affinis</name>
    <dbReference type="NCBI Taxonomy" id="143900"/>
    <lineage>
        <taxon>Eukaryota</taxon>
        <taxon>Metazoa</taxon>
        <taxon>Chordata</taxon>
        <taxon>Craniata</taxon>
        <taxon>Vertebrata</taxon>
        <taxon>Euteleostomi</taxon>
        <taxon>Actinopterygii</taxon>
        <taxon>Neopterygii</taxon>
        <taxon>Teleostei</taxon>
        <taxon>Notacanthiformes</taxon>
        <taxon>Halosauridae</taxon>
        <taxon>Aldrovandia</taxon>
    </lineage>
</organism>
<evidence type="ECO:0000256" key="1">
    <source>
        <dbReference type="SAM" id="MobiDB-lite"/>
    </source>
</evidence>
<dbReference type="EMBL" id="JAINUG010000073">
    <property type="protein sequence ID" value="KAJ8401032.1"/>
    <property type="molecule type" value="Genomic_DNA"/>
</dbReference>
<evidence type="ECO:0000313" key="3">
    <source>
        <dbReference type="Proteomes" id="UP001221898"/>
    </source>
</evidence>
<keyword evidence="3" id="KW-1185">Reference proteome</keyword>
<reference evidence="2" key="1">
    <citation type="journal article" date="2023" name="Science">
        <title>Genome structures resolve the early diversification of teleost fishes.</title>
        <authorList>
            <person name="Parey E."/>
            <person name="Louis A."/>
            <person name="Montfort J."/>
            <person name="Bouchez O."/>
            <person name="Roques C."/>
            <person name="Iampietro C."/>
            <person name="Lluch J."/>
            <person name="Castinel A."/>
            <person name="Donnadieu C."/>
            <person name="Desvignes T."/>
            <person name="Floi Bucao C."/>
            <person name="Jouanno E."/>
            <person name="Wen M."/>
            <person name="Mejri S."/>
            <person name="Dirks R."/>
            <person name="Jansen H."/>
            <person name="Henkel C."/>
            <person name="Chen W.J."/>
            <person name="Zahm M."/>
            <person name="Cabau C."/>
            <person name="Klopp C."/>
            <person name="Thompson A.W."/>
            <person name="Robinson-Rechavi M."/>
            <person name="Braasch I."/>
            <person name="Lecointre G."/>
            <person name="Bobe J."/>
            <person name="Postlethwait J.H."/>
            <person name="Berthelot C."/>
            <person name="Roest Crollius H."/>
            <person name="Guiguen Y."/>
        </authorList>
    </citation>
    <scope>NUCLEOTIDE SEQUENCE</scope>
    <source>
        <strain evidence="2">NC1722</strain>
    </source>
</reference>
<evidence type="ECO:0000313" key="2">
    <source>
        <dbReference type="EMBL" id="KAJ8401032.1"/>
    </source>
</evidence>
<gene>
    <name evidence="2" type="ORF">AAFF_G00389890</name>
</gene>